<dbReference type="STRING" id="53326.A0A016VLC9"/>
<dbReference type="Proteomes" id="UP000024635">
    <property type="component" value="Unassembled WGS sequence"/>
</dbReference>
<dbReference type="EMBL" id="JARK01001344">
    <property type="protein sequence ID" value="EYC28086.1"/>
    <property type="molecule type" value="Genomic_DNA"/>
</dbReference>
<sequence length="125" mass="14759">MIKDLGFIVTKDLNFDQHCEQIAMKATGVMVKLFKVLTTRDSQVLLTAHKTYVRPLLEYGTVIFSPYKRKVVEELERVQNSFTRKLFIRTVGFMYDNIPPAEERNMNLGLKPLAWRRRKFDLLMF</sequence>
<reference evidence="2" key="1">
    <citation type="journal article" date="2015" name="Nat. Genet.">
        <title>The genome and transcriptome of the zoonotic hookworm Ancylostoma ceylanicum identify infection-specific gene families.</title>
        <authorList>
            <person name="Schwarz E.M."/>
            <person name="Hu Y."/>
            <person name="Antoshechkin I."/>
            <person name="Miller M.M."/>
            <person name="Sternberg P.W."/>
            <person name="Aroian R.V."/>
        </authorList>
    </citation>
    <scope>NUCLEOTIDE SEQUENCE</scope>
    <source>
        <strain evidence="2">HY135</strain>
    </source>
</reference>
<organism evidence="1 2">
    <name type="scientific">Ancylostoma ceylanicum</name>
    <dbReference type="NCBI Taxonomy" id="53326"/>
    <lineage>
        <taxon>Eukaryota</taxon>
        <taxon>Metazoa</taxon>
        <taxon>Ecdysozoa</taxon>
        <taxon>Nematoda</taxon>
        <taxon>Chromadorea</taxon>
        <taxon>Rhabditida</taxon>
        <taxon>Rhabditina</taxon>
        <taxon>Rhabditomorpha</taxon>
        <taxon>Strongyloidea</taxon>
        <taxon>Ancylostomatidae</taxon>
        <taxon>Ancylostomatinae</taxon>
        <taxon>Ancylostoma</taxon>
    </lineage>
</organism>
<dbReference type="OrthoDB" id="5872222at2759"/>
<gene>
    <name evidence="1" type="primary">Acey_s0008.g328</name>
    <name evidence="1" type="ORF">Y032_0008g328</name>
</gene>
<evidence type="ECO:0000313" key="1">
    <source>
        <dbReference type="EMBL" id="EYC28086.1"/>
    </source>
</evidence>
<comment type="caution">
    <text evidence="1">The sequence shown here is derived from an EMBL/GenBank/DDBJ whole genome shotgun (WGS) entry which is preliminary data.</text>
</comment>
<dbReference type="AlphaFoldDB" id="A0A016VLC9"/>
<proteinExistence type="predicted"/>
<keyword evidence="2" id="KW-1185">Reference proteome</keyword>
<evidence type="ECO:0000313" key="2">
    <source>
        <dbReference type="Proteomes" id="UP000024635"/>
    </source>
</evidence>
<name>A0A016VLC9_9BILA</name>
<protein>
    <submittedName>
        <fullName evidence="1">Uncharacterized protein</fullName>
    </submittedName>
</protein>
<accession>A0A016VLC9</accession>